<reference evidence="4" key="1">
    <citation type="journal article" date="2016" name="Genome Biol. Evol.">
        <title>Comparative 'omics' of the Fusarium fujikuroi species complex highlights differences in genetic potential and metabolite synthesis.</title>
        <authorList>
            <person name="Niehaus E.-M."/>
            <person name="Muensterkoetter M."/>
            <person name="Proctor R.H."/>
            <person name="Brown D.W."/>
            <person name="Sharon A."/>
            <person name="Idan Y."/>
            <person name="Oren-Young L."/>
            <person name="Sieber C.M."/>
            <person name="Novak O."/>
            <person name="Pencik A."/>
            <person name="Tarkowska D."/>
            <person name="Hromadova K."/>
            <person name="Freeman S."/>
            <person name="Maymon M."/>
            <person name="Elazar M."/>
            <person name="Youssef S.A."/>
            <person name="El-Shabrawy E.S.M."/>
            <person name="Shalaby A.B.A."/>
            <person name="Houterman P."/>
            <person name="Brock N.L."/>
            <person name="Burkhardt I."/>
            <person name="Tsavkelova E.A."/>
            <person name="Dickschat J.S."/>
            <person name="Galuszka P."/>
            <person name="Gueldener U."/>
            <person name="Tudzynski B."/>
        </authorList>
    </citation>
    <scope>NUCLEOTIDE SEQUENCE [LARGE SCALE GENOMIC DNA]</scope>
    <source>
        <strain evidence="4">MRC7560</strain>
    </source>
</reference>
<dbReference type="AlphaFoldDB" id="A0A1L7UCW5"/>
<protein>
    <submittedName>
        <fullName evidence="3">Uncharacterized protein</fullName>
    </submittedName>
</protein>
<feature type="region of interest" description="Disordered" evidence="1">
    <location>
        <begin position="1"/>
        <end position="25"/>
    </location>
</feature>
<evidence type="ECO:0000313" key="4">
    <source>
        <dbReference type="Proteomes" id="UP000184255"/>
    </source>
</evidence>
<comment type="caution">
    <text evidence="3">The sequence shown here is derived from an EMBL/GenBank/DDBJ whole genome shotgun (WGS) entry which is preliminary data.</text>
</comment>
<gene>
    <name evidence="3" type="ORF">FMAN_10507</name>
</gene>
<proteinExistence type="predicted"/>
<sequence length="524" mass="59190">MFQARWKSPAELDHQLPSRRDSQDSVMGRLGGKNVVIFCSTRVWRGAPKLILQIAALFFTTFLIFGVLPNRLSGGQLRNGSTGLFSWGRHEPEPESNLRIVVFGSPDVVGNVKDPRRRTWTEELCDELSCSSYLSLVPDGRPNRGLISNELHQKGVKDLLNITKHTDVKKKPAFDYNFISKQYPTPDKVPDLASQVKTFLAMPPPEIPPRETLWIFSFGTWEVWNMAAMPRTKSEDIITDMTRVILDQAEILYERSLDPTSIAYSDFWTNATETQIRELTAPGALDSVDKRKFESFRIIAPMIFDLSLTPAWQARQAPPVPNSVVEHTRNAAELTKYWNQEVDFAVAEWIERSTKKPQKPASEDKASSKTKTKRTESVEPVEHSEDIKDSAKKTYEDERVIQAPYPMRNGLAVDIGKVLLDAMTEGEMQHAAVVDLRGRGTMSPNATMRFADVWTSCVKADMSDLTIDQDKVTADCAVENDHLFYDSLTISERAMKGAVQAVVQEIKDELFNAQKKKGWLYGGW</sequence>
<keyword evidence="2" id="KW-1133">Transmembrane helix</keyword>
<feature type="region of interest" description="Disordered" evidence="1">
    <location>
        <begin position="353"/>
        <end position="393"/>
    </location>
</feature>
<evidence type="ECO:0000256" key="1">
    <source>
        <dbReference type="SAM" id="MobiDB-lite"/>
    </source>
</evidence>
<dbReference type="VEuPathDB" id="FungiDB:FMAN_10507"/>
<dbReference type="Proteomes" id="UP000184255">
    <property type="component" value="Unassembled WGS sequence"/>
</dbReference>
<accession>A0A1L7UCW5</accession>
<feature type="compositionally biased region" description="Basic and acidic residues" evidence="1">
    <location>
        <begin position="361"/>
        <end position="393"/>
    </location>
</feature>
<dbReference type="GeneID" id="65089761"/>
<name>A0A1L7UCW5_FUSMA</name>
<keyword evidence="4" id="KW-1185">Reference proteome</keyword>
<feature type="transmembrane region" description="Helical" evidence="2">
    <location>
        <begin position="50"/>
        <end position="68"/>
    </location>
</feature>
<feature type="compositionally biased region" description="Basic and acidic residues" evidence="1">
    <location>
        <begin position="8"/>
        <end position="23"/>
    </location>
</feature>
<evidence type="ECO:0000313" key="3">
    <source>
        <dbReference type="EMBL" id="CVL05835.1"/>
    </source>
</evidence>
<evidence type="ECO:0000256" key="2">
    <source>
        <dbReference type="SAM" id="Phobius"/>
    </source>
</evidence>
<keyword evidence="2" id="KW-0472">Membrane</keyword>
<dbReference type="RefSeq" id="XP_041689549.1">
    <property type="nucleotide sequence ID" value="XM_041824027.1"/>
</dbReference>
<dbReference type="EMBL" id="FCQH01000016">
    <property type="protein sequence ID" value="CVL05835.1"/>
    <property type="molecule type" value="Genomic_DNA"/>
</dbReference>
<keyword evidence="2" id="KW-0812">Transmembrane</keyword>
<organism evidence="3 4">
    <name type="scientific">Fusarium mangiferae</name>
    <name type="common">Mango malformation disease fungus</name>
    <dbReference type="NCBI Taxonomy" id="192010"/>
    <lineage>
        <taxon>Eukaryota</taxon>
        <taxon>Fungi</taxon>
        <taxon>Dikarya</taxon>
        <taxon>Ascomycota</taxon>
        <taxon>Pezizomycotina</taxon>
        <taxon>Sordariomycetes</taxon>
        <taxon>Hypocreomycetidae</taxon>
        <taxon>Hypocreales</taxon>
        <taxon>Nectriaceae</taxon>
        <taxon>Fusarium</taxon>
        <taxon>Fusarium fujikuroi species complex</taxon>
    </lineage>
</organism>